<evidence type="ECO:0000256" key="4">
    <source>
        <dbReference type="ARBA" id="ARBA00023270"/>
    </source>
</evidence>
<dbReference type="SUPFAM" id="SSF51569">
    <property type="entry name" value="Aldolase"/>
    <property type="match status" value="1"/>
</dbReference>
<comment type="subcellular location">
    <subcellularLocation>
        <location evidence="1">Cytoplasm</location>
    </subcellularLocation>
</comment>
<dbReference type="PIRSF" id="PIRSF001365">
    <property type="entry name" value="DHDPS"/>
    <property type="match status" value="1"/>
</dbReference>
<dbReference type="GO" id="GO:0005737">
    <property type="term" value="C:cytoplasm"/>
    <property type="evidence" value="ECO:0007669"/>
    <property type="project" value="UniProtKB-SubCell"/>
</dbReference>
<feature type="binding site" evidence="8">
    <location>
        <position position="49"/>
    </location>
    <ligand>
        <name>pyruvate</name>
        <dbReference type="ChEBI" id="CHEBI:15361"/>
    </ligand>
</feature>
<dbReference type="FunCoup" id="A0A1M6HDJ3">
    <property type="interactions" value="68"/>
</dbReference>
<keyword evidence="10" id="KW-1185">Reference proteome</keyword>
<name>A0A1M6HDJ3_9BACT</name>
<dbReference type="PANTHER" id="PTHR12128">
    <property type="entry name" value="DIHYDRODIPICOLINATE SYNTHASE"/>
    <property type="match status" value="1"/>
</dbReference>
<organism evidence="9 10">
    <name type="scientific">Rubritalea squalenifaciens DSM 18772</name>
    <dbReference type="NCBI Taxonomy" id="1123071"/>
    <lineage>
        <taxon>Bacteria</taxon>
        <taxon>Pseudomonadati</taxon>
        <taxon>Verrucomicrobiota</taxon>
        <taxon>Verrucomicrobiia</taxon>
        <taxon>Verrucomicrobiales</taxon>
        <taxon>Rubritaleaceae</taxon>
        <taxon>Rubritalea</taxon>
    </lineage>
</organism>
<keyword evidence="5" id="KW-0119">Carbohydrate metabolism</keyword>
<dbReference type="Pfam" id="PF00701">
    <property type="entry name" value="DHDPS"/>
    <property type="match status" value="1"/>
</dbReference>
<comment type="similarity">
    <text evidence="6">Belongs to the DapA family.</text>
</comment>
<evidence type="ECO:0000256" key="8">
    <source>
        <dbReference type="PIRSR" id="PIRSR001365-2"/>
    </source>
</evidence>
<protein>
    <submittedName>
        <fullName evidence="9">N-acetylneuraminate lyase</fullName>
    </submittedName>
</protein>
<evidence type="ECO:0000313" key="10">
    <source>
        <dbReference type="Proteomes" id="UP000184510"/>
    </source>
</evidence>
<evidence type="ECO:0000256" key="5">
    <source>
        <dbReference type="ARBA" id="ARBA00023277"/>
    </source>
</evidence>
<dbReference type="Gene3D" id="3.20.20.70">
    <property type="entry name" value="Aldolase class I"/>
    <property type="match status" value="1"/>
</dbReference>
<evidence type="ECO:0000256" key="6">
    <source>
        <dbReference type="PIRNR" id="PIRNR001365"/>
    </source>
</evidence>
<keyword evidence="3 6" id="KW-0456">Lyase</keyword>
<keyword evidence="2" id="KW-0963">Cytoplasm</keyword>
<dbReference type="InParanoid" id="A0A1M6HDJ3"/>
<accession>A0A1M6HDJ3</accession>
<dbReference type="EMBL" id="FQYR01000003">
    <property type="protein sequence ID" value="SHJ20251.1"/>
    <property type="molecule type" value="Genomic_DNA"/>
</dbReference>
<reference evidence="9 10" key="1">
    <citation type="submission" date="2016-11" db="EMBL/GenBank/DDBJ databases">
        <authorList>
            <person name="Jaros S."/>
            <person name="Januszkiewicz K."/>
            <person name="Wedrychowicz H."/>
        </authorList>
    </citation>
    <scope>NUCLEOTIDE SEQUENCE [LARGE SCALE GENOMIC DNA]</scope>
    <source>
        <strain evidence="9 10">DSM 18772</strain>
    </source>
</reference>
<gene>
    <name evidence="9" type="ORF">SAMN02745181_1445</name>
</gene>
<sequence>MKPLSINGLVTASVTPMKPDGSIWDEAIARQVDYLVESDLKGIYVLGSTGEGMLLTDDERKYVAEKFVEAAKGRIPIFVQVGHNSWKASAELARHAQEIGADAISATSPGYFKPGNAEILLEGVQEVCEASSKTPFYYYHIPQLSGVSVDIFEFTKLANERLENFVGIKYSDGATLYQLQELQSIAPDCEYLAGSDEAYLMSCAQGYKGAVGSTYGYGKPLYDQVRENVLAGNFEEAQKWQHRANTMITILFRECGRAGLKAMWDAIGLPMGASRNPIQTPTESQVEGLKEALKREGFYEWLREG</sequence>
<evidence type="ECO:0000256" key="7">
    <source>
        <dbReference type="PIRSR" id="PIRSR001365-1"/>
    </source>
</evidence>
<keyword evidence="4" id="KW-0704">Schiff base</keyword>
<proteinExistence type="inferred from homology"/>
<dbReference type="RefSeq" id="WP_143158808.1">
    <property type="nucleotide sequence ID" value="NZ_FQYR01000003.1"/>
</dbReference>
<dbReference type="Proteomes" id="UP000184510">
    <property type="component" value="Unassembled WGS sequence"/>
</dbReference>
<evidence type="ECO:0000256" key="1">
    <source>
        <dbReference type="ARBA" id="ARBA00004496"/>
    </source>
</evidence>
<dbReference type="PANTHER" id="PTHR12128:SF21">
    <property type="entry name" value="N-ACETYLNEURAMINATE LYASE"/>
    <property type="match status" value="1"/>
</dbReference>
<evidence type="ECO:0000256" key="2">
    <source>
        <dbReference type="ARBA" id="ARBA00022490"/>
    </source>
</evidence>
<dbReference type="STRING" id="1123071.SAMN02745181_1445"/>
<evidence type="ECO:0000313" key="9">
    <source>
        <dbReference type="EMBL" id="SHJ20251.1"/>
    </source>
</evidence>
<dbReference type="InterPro" id="IPR013785">
    <property type="entry name" value="Aldolase_TIM"/>
</dbReference>
<dbReference type="InterPro" id="IPR020624">
    <property type="entry name" value="Schiff_base-form_aldolases_CS"/>
</dbReference>
<feature type="active site" description="Schiff-base intermediate with substrate" evidence="7">
    <location>
        <position position="169"/>
    </location>
</feature>
<feature type="active site" description="Proton donor/acceptor" evidence="7">
    <location>
        <position position="139"/>
    </location>
</feature>
<dbReference type="PROSITE" id="PS00665">
    <property type="entry name" value="DHDPS_1"/>
    <property type="match status" value="1"/>
</dbReference>
<feature type="binding site" evidence="8">
    <location>
        <position position="211"/>
    </location>
    <ligand>
        <name>pyruvate</name>
        <dbReference type="ChEBI" id="CHEBI:15361"/>
    </ligand>
</feature>
<dbReference type="AlphaFoldDB" id="A0A1M6HDJ3"/>
<dbReference type="PRINTS" id="PR00146">
    <property type="entry name" value="DHPICSNTHASE"/>
</dbReference>
<dbReference type="SMART" id="SM01130">
    <property type="entry name" value="DHDPS"/>
    <property type="match status" value="1"/>
</dbReference>
<evidence type="ECO:0000256" key="3">
    <source>
        <dbReference type="ARBA" id="ARBA00023239"/>
    </source>
</evidence>
<dbReference type="GO" id="GO:0016829">
    <property type="term" value="F:lyase activity"/>
    <property type="evidence" value="ECO:0007669"/>
    <property type="project" value="UniProtKB-KW"/>
</dbReference>
<dbReference type="InterPro" id="IPR002220">
    <property type="entry name" value="DapA-like"/>
</dbReference>
<dbReference type="OrthoDB" id="199953at2"/>